<reference evidence="1" key="2">
    <citation type="journal article" date="2022" name="New Phytol.">
        <title>Evolutionary transition to the ectomycorrhizal habit in the genomes of a hyperdiverse lineage of mushroom-forming fungi.</title>
        <authorList>
            <person name="Looney B."/>
            <person name="Miyauchi S."/>
            <person name="Morin E."/>
            <person name="Drula E."/>
            <person name="Courty P.E."/>
            <person name="Kohler A."/>
            <person name="Kuo A."/>
            <person name="LaButti K."/>
            <person name="Pangilinan J."/>
            <person name="Lipzen A."/>
            <person name="Riley R."/>
            <person name="Andreopoulos W."/>
            <person name="He G."/>
            <person name="Johnson J."/>
            <person name="Nolan M."/>
            <person name="Tritt A."/>
            <person name="Barry K.W."/>
            <person name="Grigoriev I.V."/>
            <person name="Nagy L.G."/>
            <person name="Hibbett D."/>
            <person name="Henrissat B."/>
            <person name="Matheny P.B."/>
            <person name="Labbe J."/>
            <person name="Martin F.M."/>
        </authorList>
    </citation>
    <scope>NUCLEOTIDE SEQUENCE</scope>
    <source>
        <strain evidence="1">HHB10654</strain>
    </source>
</reference>
<proteinExistence type="predicted"/>
<sequence length="351" mass="38364">MDEPVAPPTAASAVVLSQVVQDSVSPSIDQSTRVTYGAGLLRFTQYCDSFGIDEFARMPASDILLAGFVAAAAGRVSSAQQWISGLHLWHDINGAPWFGGPSLKRALAGVKKLAPAGSRRPPRPPVTFQHMCALLSGLDLLNTKDAAVWAAASIAFWSVCRLGELLVATTADFQLDKHVTRGASFTVDIARNGTACASLHIPWTKTTGRDGADIVITDLTHETSPYHAVRYHLAVNNTVPLDAPFFAFEQGDGWATLTKSMFLDRCNEVWRITGHQMMTGGHSFRIGGTTEWLLRGAPPDVVQKQGRWMSGAFLLYWRKVQTVLPFFISQAFDASEVARLDKIMDDFERQL</sequence>
<comment type="caution">
    <text evidence="1">The sequence shown here is derived from an EMBL/GenBank/DDBJ whole genome shotgun (WGS) entry which is preliminary data.</text>
</comment>
<gene>
    <name evidence="1" type="ORF">BV25DRAFT_1873122</name>
</gene>
<dbReference type="Proteomes" id="UP000814140">
    <property type="component" value="Unassembled WGS sequence"/>
</dbReference>
<organism evidence="1 2">
    <name type="scientific">Artomyces pyxidatus</name>
    <dbReference type="NCBI Taxonomy" id="48021"/>
    <lineage>
        <taxon>Eukaryota</taxon>
        <taxon>Fungi</taxon>
        <taxon>Dikarya</taxon>
        <taxon>Basidiomycota</taxon>
        <taxon>Agaricomycotina</taxon>
        <taxon>Agaricomycetes</taxon>
        <taxon>Russulales</taxon>
        <taxon>Auriscalpiaceae</taxon>
        <taxon>Artomyces</taxon>
    </lineage>
</organism>
<keyword evidence="2" id="KW-1185">Reference proteome</keyword>
<evidence type="ECO:0000313" key="1">
    <source>
        <dbReference type="EMBL" id="KAI0055422.1"/>
    </source>
</evidence>
<accession>A0ACB8SGT0</accession>
<evidence type="ECO:0000313" key="2">
    <source>
        <dbReference type="Proteomes" id="UP000814140"/>
    </source>
</evidence>
<protein>
    <submittedName>
        <fullName evidence="1">DNA breaking-rejoining enzyme</fullName>
    </submittedName>
</protein>
<name>A0ACB8SGT0_9AGAM</name>
<dbReference type="EMBL" id="MU277292">
    <property type="protein sequence ID" value="KAI0055422.1"/>
    <property type="molecule type" value="Genomic_DNA"/>
</dbReference>
<reference evidence="1" key="1">
    <citation type="submission" date="2021-03" db="EMBL/GenBank/DDBJ databases">
        <authorList>
            <consortium name="DOE Joint Genome Institute"/>
            <person name="Ahrendt S."/>
            <person name="Looney B.P."/>
            <person name="Miyauchi S."/>
            <person name="Morin E."/>
            <person name="Drula E."/>
            <person name="Courty P.E."/>
            <person name="Chicoki N."/>
            <person name="Fauchery L."/>
            <person name="Kohler A."/>
            <person name="Kuo A."/>
            <person name="Labutti K."/>
            <person name="Pangilinan J."/>
            <person name="Lipzen A."/>
            <person name="Riley R."/>
            <person name="Andreopoulos W."/>
            <person name="He G."/>
            <person name="Johnson J."/>
            <person name="Barry K.W."/>
            <person name="Grigoriev I.V."/>
            <person name="Nagy L."/>
            <person name="Hibbett D."/>
            <person name="Henrissat B."/>
            <person name="Matheny P.B."/>
            <person name="Labbe J."/>
            <person name="Martin F."/>
        </authorList>
    </citation>
    <scope>NUCLEOTIDE SEQUENCE</scope>
    <source>
        <strain evidence="1">HHB10654</strain>
    </source>
</reference>